<keyword evidence="2" id="KW-0282">Flagellum</keyword>
<dbReference type="Gene3D" id="2.30.330.10">
    <property type="entry name" value="SpoA-like"/>
    <property type="match status" value="1"/>
</dbReference>
<proteinExistence type="predicted"/>
<name>A0ABV0CD58_9NEIS</name>
<feature type="domain" description="Flagellar motor switch protein FliN-like C-terminal" evidence="1">
    <location>
        <begin position="183"/>
        <end position="246"/>
    </location>
</feature>
<dbReference type="Proteomes" id="UP001405405">
    <property type="component" value="Unassembled WGS sequence"/>
</dbReference>
<dbReference type="SUPFAM" id="SSF101801">
    <property type="entry name" value="Surface presentation of antigens (SPOA)"/>
    <property type="match status" value="1"/>
</dbReference>
<reference evidence="2 3" key="1">
    <citation type="submission" date="2023-12" db="EMBL/GenBank/DDBJ databases">
        <title>Chromobacterium sp. strain TRC.1.1.SA producing antimicrobial pigment.</title>
        <authorList>
            <person name="Verma N."/>
            <person name="Choksket S."/>
            <person name="Pinnaka A.K."/>
            <person name="Korpole S."/>
        </authorList>
    </citation>
    <scope>NUCLEOTIDE SEQUENCE [LARGE SCALE GENOMIC DNA]</scope>
    <source>
        <strain evidence="2 3">TRC1.1.SA</strain>
    </source>
</reference>
<comment type="caution">
    <text evidence="2">The sequence shown here is derived from an EMBL/GenBank/DDBJ whole genome shotgun (WGS) entry which is preliminary data.</text>
</comment>
<dbReference type="Pfam" id="PF01052">
    <property type="entry name" value="FliMN_C"/>
    <property type="match status" value="1"/>
</dbReference>
<gene>
    <name evidence="2" type="ORF">VA599_00110</name>
</gene>
<dbReference type="EMBL" id="JAYFSJ010000001">
    <property type="protein sequence ID" value="MEN7429124.1"/>
    <property type="molecule type" value="Genomic_DNA"/>
</dbReference>
<dbReference type="RefSeq" id="WP_346787249.1">
    <property type="nucleotide sequence ID" value="NZ_JAYFSJ010000001.1"/>
</dbReference>
<protein>
    <submittedName>
        <fullName evidence="2">FliM/FliN family flagellar motor C-terminal domain-containing protein</fullName>
    </submittedName>
</protein>
<organism evidence="2 3">
    <name type="scientific">Chromobacterium indicum</name>
    <dbReference type="NCBI Taxonomy" id="3110228"/>
    <lineage>
        <taxon>Bacteria</taxon>
        <taxon>Pseudomonadati</taxon>
        <taxon>Pseudomonadota</taxon>
        <taxon>Betaproteobacteria</taxon>
        <taxon>Neisseriales</taxon>
        <taxon>Chromobacteriaceae</taxon>
        <taxon>Chromobacterium</taxon>
    </lineage>
</organism>
<keyword evidence="3" id="KW-1185">Reference proteome</keyword>
<accession>A0ABV0CD58</accession>
<keyword evidence="2" id="KW-0969">Cilium</keyword>
<evidence type="ECO:0000259" key="1">
    <source>
        <dbReference type="Pfam" id="PF01052"/>
    </source>
</evidence>
<evidence type="ECO:0000313" key="3">
    <source>
        <dbReference type="Proteomes" id="UP001405405"/>
    </source>
</evidence>
<keyword evidence="2" id="KW-0966">Cell projection</keyword>
<sequence length="258" mass="26916">MSGALPFRLYTRKELDIVEAAVGERCAAWLRDWGLADGEAQASACPVSLADISAAKWLTAGVGWPAMSDQPGFFARVCLGADKSRAAIESSELAASTTRAARDALAAAISGEDAAPAYAGLKEGGLLDPVFSATGALRAELRHGDQVLTVLLSAEQAARWLPKPGLPAAPGPISLRSLSLDGQVELEVRASPAQFSIEDLGSLRPGDVIRLDQKAGTPFDLRLASGELLGRAQYGLSQGQPSVKVRRADKAINKSGKA</sequence>
<evidence type="ECO:0000313" key="2">
    <source>
        <dbReference type="EMBL" id="MEN7429124.1"/>
    </source>
</evidence>
<dbReference type="InterPro" id="IPR001543">
    <property type="entry name" value="FliN-like_C"/>
</dbReference>
<dbReference type="InterPro" id="IPR036429">
    <property type="entry name" value="SpoA-like_sf"/>
</dbReference>